<organism evidence="1 2">
    <name type="scientific">Desertifilum tharense IPPAS B-1220</name>
    <dbReference type="NCBI Taxonomy" id="1781255"/>
    <lineage>
        <taxon>Bacteria</taxon>
        <taxon>Bacillati</taxon>
        <taxon>Cyanobacteriota</taxon>
        <taxon>Cyanophyceae</taxon>
        <taxon>Desertifilales</taxon>
        <taxon>Desertifilaceae</taxon>
        <taxon>Desertifilum</taxon>
    </lineage>
</organism>
<evidence type="ECO:0000313" key="2">
    <source>
        <dbReference type="Proteomes" id="UP000095472"/>
    </source>
</evidence>
<accession>A0ACD5GQX0</accession>
<dbReference type="Proteomes" id="UP000095472">
    <property type="component" value="Chromosome"/>
</dbReference>
<gene>
    <name evidence="1" type="ORF">BH720_025625</name>
</gene>
<proteinExistence type="predicted"/>
<reference evidence="1 2" key="1">
    <citation type="journal article" date="2016" name="Genome Announc.">
        <title>Draft Genome Sequence of the Thermotolerant Cyanobacterium Desertifilum sp. IPPAS B-1220.</title>
        <authorList>
            <person name="Mironov K.S."/>
            <person name="Sinetova M.A."/>
            <person name="Bolatkhan K."/>
            <person name="Zayadan B.K."/>
            <person name="Ustinova V.V."/>
            <person name="Kupriyanova E.V."/>
            <person name="Skrypnik A.N."/>
            <person name="Gogoleva N.E."/>
            <person name="Gogolev Y.V."/>
            <person name="Los D.A."/>
        </authorList>
    </citation>
    <scope>NUCLEOTIDE SEQUENCE [LARGE SCALE GENOMIC DNA]</scope>
    <source>
        <strain evidence="1 2">IPPAS B-1220</strain>
    </source>
</reference>
<name>A0ACD5GQX0_9CYAN</name>
<keyword evidence="2" id="KW-1185">Reference proteome</keyword>
<sequence length="125" mass="12498">MFPNSRTGSGDIEILSATGNITTTAIADSLPDSSNLHSVSDSGSGGSVRLEANQGRVTTGDIISESALGAGGDIQIQSEQNISVGNLVSTGWDVSGDITLFSLSGTIESGNAVSLSPEGRGGELT</sequence>
<dbReference type="EMBL" id="CP182909">
    <property type="protein sequence ID" value="XPM62886.1"/>
    <property type="molecule type" value="Genomic_DNA"/>
</dbReference>
<protein>
    <submittedName>
        <fullName evidence="1">Uncharacterized protein</fullName>
    </submittedName>
</protein>
<evidence type="ECO:0000313" key="1">
    <source>
        <dbReference type="EMBL" id="XPM62886.1"/>
    </source>
</evidence>